<name>A0ACC2TR28_9FUNG</name>
<evidence type="ECO:0000313" key="2">
    <source>
        <dbReference type="Proteomes" id="UP001165960"/>
    </source>
</evidence>
<keyword evidence="2" id="KW-1185">Reference proteome</keyword>
<comment type="caution">
    <text evidence="1">The sequence shown here is derived from an EMBL/GenBank/DDBJ whole genome shotgun (WGS) entry which is preliminary data.</text>
</comment>
<protein>
    <submittedName>
        <fullName evidence="1">Uncharacterized protein</fullName>
    </submittedName>
</protein>
<evidence type="ECO:0000313" key="1">
    <source>
        <dbReference type="EMBL" id="KAJ9076998.1"/>
    </source>
</evidence>
<dbReference type="EMBL" id="QTSX02002229">
    <property type="protein sequence ID" value="KAJ9076998.1"/>
    <property type="molecule type" value="Genomic_DNA"/>
</dbReference>
<dbReference type="Proteomes" id="UP001165960">
    <property type="component" value="Unassembled WGS sequence"/>
</dbReference>
<sequence>MDIATKKSMVNELDELILIFLDSCCSPALENVAQTVLESRDPDLTSEDDAVAYFTSVFSQPDVCLQGLSDHLSAIIGSFCAELFSYFSAANVKTHIVHYPKSVSCVLTQCTLISLKLYFLLV</sequence>
<organism evidence="1 2">
    <name type="scientific">Entomophthora muscae</name>
    <dbReference type="NCBI Taxonomy" id="34485"/>
    <lineage>
        <taxon>Eukaryota</taxon>
        <taxon>Fungi</taxon>
        <taxon>Fungi incertae sedis</taxon>
        <taxon>Zoopagomycota</taxon>
        <taxon>Entomophthoromycotina</taxon>
        <taxon>Entomophthoromycetes</taxon>
        <taxon>Entomophthorales</taxon>
        <taxon>Entomophthoraceae</taxon>
        <taxon>Entomophthora</taxon>
    </lineage>
</organism>
<proteinExistence type="predicted"/>
<accession>A0ACC2TR28</accession>
<gene>
    <name evidence="1" type="ORF">DSO57_1020894</name>
</gene>
<reference evidence="1" key="1">
    <citation type="submission" date="2022-04" db="EMBL/GenBank/DDBJ databases">
        <title>Genome of the entomopathogenic fungus Entomophthora muscae.</title>
        <authorList>
            <person name="Elya C."/>
            <person name="Lovett B.R."/>
            <person name="Lee E."/>
            <person name="Macias A.M."/>
            <person name="Hajek A.E."/>
            <person name="De Bivort B.L."/>
            <person name="Kasson M.T."/>
            <person name="De Fine Licht H.H."/>
            <person name="Stajich J.E."/>
        </authorList>
    </citation>
    <scope>NUCLEOTIDE SEQUENCE</scope>
    <source>
        <strain evidence="1">Berkeley</strain>
    </source>
</reference>